<dbReference type="SUPFAM" id="SSF117396">
    <property type="entry name" value="TM1631-like"/>
    <property type="match status" value="1"/>
</dbReference>
<sequence length="272" mass="30612">MAAAAKSGIIRAGIGGWTFEPWEGTFYPADLPRKKQLEYASRQLPTIEINGTYYRGQKPETFAQWAAAVPDGFVFSVKGSRYVTNRKVLAEAGESIERFFATGVTELGDRLGPIVWQFAPTKKFEPEDFGAFLRLLPERHAGRDLRHVLEVRHESFCTPDFIRLARKHRMAICYAHHHVYPEIADVTADFVYARLQRGEDAVPTAYPPEELEQWAERAKIWAEGSVPDGLPVIDPAAPVERVPRDVFVYFIHEGKVRAPQAARAFMKLVAGG</sequence>
<dbReference type="InterPro" id="IPR036520">
    <property type="entry name" value="UPF0759_sf"/>
</dbReference>
<dbReference type="PANTHER" id="PTHR30348">
    <property type="entry name" value="UNCHARACTERIZED PROTEIN YECE"/>
    <property type="match status" value="1"/>
</dbReference>
<name>A0ABW5DI10_9HYPH</name>
<dbReference type="Pfam" id="PF01904">
    <property type="entry name" value="DUF72"/>
    <property type="match status" value="1"/>
</dbReference>
<evidence type="ECO:0000313" key="1">
    <source>
        <dbReference type="EMBL" id="MFD2259000.1"/>
    </source>
</evidence>
<dbReference type="Gene3D" id="3.20.20.410">
    <property type="entry name" value="Protein of unknown function UPF0759"/>
    <property type="match status" value="1"/>
</dbReference>
<dbReference type="RefSeq" id="WP_345100322.1">
    <property type="nucleotide sequence ID" value="NZ_BAABGS010000074.1"/>
</dbReference>
<keyword evidence="2" id="KW-1185">Reference proteome</keyword>
<proteinExistence type="predicted"/>
<dbReference type="PANTHER" id="PTHR30348:SF4">
    <property type="entry name" value="DUF72 DOMAIN-CONTAINING PROTEIN"/>
    <property type="match status" value="1"/>
</dbReference>
<accession>A0ABW5DI10</accession>
<reference evidence="2" key="1">
    <citation type="journal article" date="2019" name="Int. J. Syst. Evol. Microbiol.">
        <title>The Global Catalogue of Microorganisms (GCM) 10K type strain sequencing project: providing services to taxonomists for standard genome sequencing and annotation.</title>
        <authorList>
            <consortium name="The Broad Institute Genomics Platform"/>
            <consortium name="The Broad Institute Genome Sequencing Center for Infectious Disease"/>
            <person name="Wu L."/>
            <person name="Ma J."/>
        </authorList>
    </citation>
    <scope>NUCLEOTIDE SEQUENCE [LARGE SCALE GENOMIC DNA]</scope>
    <source>
        <strain evidence="2">KCTC 23707</strain>
    </source>
</reference>
<evidence type="ECO:0000313" key="2">
    <source>
        <dbReference type="Proteomes" id="UP001597373"/>
    </source>
</evidence>
<dbReference type="InterPro" id="IPR002763">
    <property type="entry name" value="DUF72"/>
</dbReference>
<protein>
    <submittedName>
        <fullName evidence="1">DUF72 domain-containing protein</fullName>
    </submittedName>
</protein>
<comment type="caution">
    <text evidence="1">The sequence shown here is derived from an EMBL/GenBank/DDBJ whole genome shotgun (WGS) entry which is preliminary data.</text>
</comment>
<dbReference type="Proteomes" id="UP001597373">
    <property type="component" value="Unassembled WGS sequence"/>
</dbReference>
<gene>
    <name evidence="1" type="ORF">ACFSMZ_04390</name>
</gene>
<dbReference type="EMBL" id="JBHUIR010000017">
    <property type="protein sequence ID" value="MFD2259000.1"/>
    <property type="molecule type" value="Genomic_DNA"/>
</dbReference>
<organism evidence="1 2">
    <name type="scientific">Chelativorans composti</name>
    <dbReference type="NCBI Taxonomy" id="768533"/>
    <lineage>
        <taxon>Bacteria</taxon>
        <taxon>Pseudomonadati</taxon>
        <taxon>Pseudomonadota</taxon>
        <taxon>Alphaproteobacteria</taxon>
        <taxon>Hyphomicrobiales</taxon>
        <taxon>Phyllobacteriaceae</taxon>
        <taxon>Chelativorans</taxon>
    </lineage>
</organism>